<feature type="region of interest" description="Disordered" evidence="1">
    <location>
        <begin position="1"/>
        <end position="62"/>
    </location>
</feature>
<feature type="compositionally biased region" description="Low complexity" evidence="1">
    <location>
        <begin position="1"/>
        <end position="15"/>
    </location>
</feature>
<evidence type="ECO:0000313" key="2">
    <source>
        <dbReference type="EMBL" id="GMH19602.1"/>
    </source>
</evidence>
<dbReference type="Proteomes" id="UP001279734">
    <property type="component" value="Unassembled WGS sequence"/>
</dbReference>
<feature type="compositionally biased region" description="Polar residues" evidence="1">
    <location>
        <begin position="110"/>
        <end position="128"/>
    </location>
</feature>
<keyword evidence="3" id="KW-1185">Reference proteome</keyword>
<dbReference type="EMBL" id="BSYO01000021">
    <property type="protein sequence ID" value="GMH19602.1"/>
    <property type="molecule type" value="Genomic_DNA"/>
</dbReference>
<evidence type="ECO:0000313" key="3">
    <source>
        <dbReference type="Proteomes" id="UP001279734"/>
    </source>
</evidence>
<sequence length="128" mass="14445">MHASGSNTSYTSDSTTSKEKTAYSGRANLLPEKQRPFATHSNRDSIIKKKAPAERGKIQHKEPHAMFSECSYNRMQFCIARKYATTSIPGQRPNRALAGLPEHNHYSIKEPSNSAREYSYQHTNWAGD</sequence>
<dbReference type="AlphaFoldDB" id="A0AAD3XVY3"/>
<comment type="caution">
    <text evidence="2">The sequence shown here is derived from an EMBL/GenBank/DDBJ whole genome shotgun (WGS) entry which is preliminary data.</text>
</comment>
<name>A0AAD3XVY3_NEPGR</name>
<accession>A0AAD3XVY3</accession>
<feature type="compositionally biased region" description="Basic and acidic residues" evidence="1">
    <location>
        <begin position="41"/>
        <end position="62"/>
    </location>
</feature>
<evidence type="ECO:0000256" key="1">
    <source>
        <dbReference type="SAM" id="MobiDB-lite"/>
    </source>
</evidence>
<feature type="region of interest" description="Disordered" evidence="1">
    <location>
        <begin position="89"/>
        <end position="128"/>
    </location>
</feature>
<gene>
    <name evidence="2" type="ORF">Nepgr_021443</name>
</gene>
<reference evidence="2" key="1">
    <citation type="submission" date="2023-05" db="EMBL/GenBank/DDBJ databases">
        <title>Nepenthes gracilis genome sequencing.</title>
        <authorList>
            <person name="Fukushima K."/>
        </authorList>
    </citation>
    <scope>NUCLEOTIDE SEQUENCE</scope>
    <source>
        <strain evidence="2">SING2019-196</strain>
    </source>
</reference>
<organism evidence="2 3">
    <name type="scientific">Nepenthes gracilis</name>
    <name type="common">Slender pitcher plant</name>
    <dbReference type="NCBI Taxonomy" id="150966"/>
    <lineage>
        <taxon>Eukaryota</taxon>
        <taxon>Viridiplantae</taxon>
        <taxon>Streptophyta</taxon>
        <taxon>Embryophyta</taxon>
        <taxon>Tracheophyta</taxon>
        <taxon>Spermatophyta</taxon>
        <taxon>Magnoliopsida</taxon>
        <taxon>eudicotyledons</taxon>
        <taxon>Gunneridae</taxon>
        <taxon>Pentapetalae</taxon>
        <taxon>Caryophyllales</taxon>
        <taxon>Nepenthaceae</taxon>
        <taxon>Nepenthes</taxon>
    </lineage>
</organism>
<proteinExistence type="predicted"/>
<protein>
    <submittedName>
        <fullName evidence="2">Uncharacterized protein</fullName>
    </submittedName>
</protein>